<reference evidence="1" key="1">
    <citation type="submission" date="2016-09" db="EMBL/GenBank/DDBJ databases">
        <title>The Complete Genome of Burkholderia sprentiae wsm5005.</title>
        <authorList>
            <person name="De Meyer S."/>
            <person name="Wang P."/>
            <person name="Terpolilli J."/>
        </authorList>
    </citation>
    <scope>NUCLEOTIDE SEQUENCE [LARGE SCALE GENOMIC DNA]</scope>
    <source>
        <strain evidence="1">WSM5005</strain>
    </source>
</reference>
<evidence type="ECO:0008006" key="2">
    <source>
        <dbReference type="Google" id="ProtNLM"/>
    </source>
</evidence>
<accession>A0A1I9YIT9</accession>
<gene>
    <name evidence="1" type="ORF">BJG93_13030</name>
</gene>
<proteinExistence type="predicted"/>
<dbReference type="STRING" id="754502.BJG93_13030"/>
<dbReference type="AlphaFoldDB" id="A0A1I9YIT9"/>
<dbReference type="EMBL" id="CP017561">
    <property type="protein sequence ID" value="APA86222.1"/>
    <property type="molecule type" value="Genomic_DNA"/>
</dbReference>
<evidence type="ECO:0000313" key="1">
    <source>
        <dbReference type="EMBL" id="APA86222.1"/>
    </source>
</evidence>
<sequence length="77" mass="8599">MCGIPHKAAATPFAANPSEVLNKVIHRAASRVQLFSRIQNLAVKLRFYFNFDRAAARAPHLAPRLGLVPRHLLRDAE</sequence>
<protein>
    <recommendedName>
        <fullName evidence="2">Transposase</fullName>
    </recommendedName>
</protein>
<name>A0A1I9YIT9_9BURK</name>
<organism evidence="1">
    <name type="scientific">Paraburkholderia sprentiae WSM5005</name>
    <dbReference type="NCBI Taxonomy" id="754502"/>
    <lineage>
        <taxon>Bacteria</taxon>
        <taxon>Pseudomonadati</taxon>
        <taxon>Pseudomonadota</taxon>
        <taxon>Betaproteobacteria</taxon>
        <taxon>Burkholderiales</taxon>
        <taxon>Burkholderiaceae</taxon>
        <taxon>Paraburkholderia</taxon>
    </lineage>
</organism>